<name>A0ABV0F129_9ENTE</name>
<dbReference type="PIRSF" id="PIRSF006268">
    <property type="entry name" value="ApbE"/>
    <property type="match status" value="1"/>
</dbReference>
<dbReference type="GO" id="GO:0016740">
    <property type="term" value="F:transferase activity"/>
    <property type="evidence" value="ECO:0007669"/>
    <property type="project" value="UniProtKB-KW"/>
</dbReference>
<evidence type="ECO:0000256" key="10">
    <source>
        <dbReference type="ARBA" id="ARBA00048540"/>
    </source>
</evidence>
<keyword evidence="12" id="KW-0449">Lipoprotein</keyword>
<keyword evidence="14" id="KW-1185">Reference proteome</keyword>
<dbReference type="PANTHER" id="PTHR30040:SF2">
    <property type="entry name" value="FAD:PROTEIN FMN TRANSFERASE"/>
    <property type="match status" value="1"/>
</dbReference>
<dbReference type="EMBL" id="MAEI02000001">
    <property type="protein sequence ID" value="MEO1780767.1"/>
    <property type="molecule type" value="Genomic_DNA"/>
</dbReference>
<comment type="cofactor">
    <cofactor evidence="1 12">
        <name>Mg(2+)</name>
        <dbReference type="ChEBI" id="CHEBI:18420"/>
    </cofactor>
</comment>
<evidence type="ECO:0000256" key="2">
    <source>
        <dbReference type="ARBA" id="ARBA00011955"/>
    </source>
</evidence>
<dbReference type="Pfam" id="PF02424">
    <property type="entry name" value="ApbE"/>
    <property type="match status" value="1"/>
</dbReference>
<reference evidence="14" key="1">
    <citation type="submission" date="2016-06" db="EMBL/GenBank/DDBJ databases">
        <title>Four novel species of enterococci isolated from chicken manure.</title>
        <authorList>
            <person name="Van Tyne D."/>
        </authorList>
    </citation>
    <scope>NUCLEOTIDE SEQUENCE [LARGE SCALE GENOMIC DNA]</scope>
    <source>
        <strain evidence="14">JM9A</strain>
    </source>
</reference>
<evidence type="ECO:0000256" key="12">
    <source>
        <dbReference type="RuleBase" id="RU363002"/>
    </source>
</evidence>
<proteinExistence type="inferred from homology"/>
<dbReference type="InterPro" id="IPR003374">
    <property type="entry name" value="ApbE-like_sf"/>
</dbReference>
<evidence type="ECO:0000256" key="3">
    <source>
        <dbReference type="ARBA" id="ARBA00016337"/>
    </source>
</evidence>
<evidence type="ECO:0000256" key="11">
    <source>
        <dbReference type="PIRNR" id="PIRNR006268"/>
    </source>
</evidence>
<comment type="function">
    <text evidence="12">Flavin transferase that catalyzes the transfer of the FMN moiety of FAD and its covalent binding to the hydroxyl group of a threonine residue in a target flavoprotein.</text>
</comment>
<keyword evidence="12" id="KW-0997">Cell inner membrane</keyword>
<dbReference type="SUPFAM" id="SSF143631">
    <property type="entry name" value="ApbE-like"/>
    <property type="match status" value="1"/>
</dbReference>
<evidence type="ECO:0000256" key="8">
    <source>
        <dbReference type="ARBA" id="ARBA00022842"/>
    </source>
</evidence>
<protein>
    <recommendedName>
        <fullName evidence="3 11">FAD:protein FMN transferase</fullName>
        <ecNumber evidence="2 11">2.7.1.180</ecNumber>
    </recommendedName>
    <alternativeName>
        <fullName evidence="9 11">Flavin transferase</fullName>
    </alternativeName>
</protein>
<dbReference type="PROSITE" id="PS51257">
    <property type="entry name" value="PROKAR_LIPOPROTEIN"/>
    <property type="match status" value="1"/>
</dbReference>
<comment type="caution">
    <text evidence="13">The sequence shown here is derived from an EMBL/GenBank/DDBJ whole genome shotgun (WGS) entry which is preliminary data.</text>
</comment>
<keyword evidence="12" id="KW-0472">Membrane</keyword>
<evidence type="ECO:0000256" key="6">
    <source>
        <dbReference type="ARBA" id="ARBA00022723"/>
    </source>
</evidence>
<keyword evidence="12" id="KW-1003">Cell membrane</keyword>
<comment type="similarity">
    <text evidence="11 12">Belongs to the ApbE family.</text>
</comment>
<comment type="catalytic activity">
    <reaction evidence="10 11 12">
        <text>L-threonyl-[protein] + FAD = FMN-L-threonyl-[protein] + AMP + H(+)</text>
        <dbReference type="Rhea" id="RHEA:36847"/>
        <dbReference type="Rhea" id="RHEA-COMP:11060"/>
        <dbReference type="Rhea" id="RHEA-COMP:11061"/>
        <dbReference type="ChEBI" id="CHEBI:15378"/>
        <dbReference type="ChEBI" id="CHEBI:30013"/>
        <dbReference type="ChEBI" id="CHEBI:57692"/>
        <dbReference type="ChEBI" id="CHEBI:74257"/>
        <dbReference type="ChEBI" id="CHEBI:456215"/>
        <dbReference type="EC" id="2.7.1.180"/>
    </reaction>
</comment>
<accession>A0ABV0F129</accession>
<keyword evidence="6 11" id="KW-0479">Metal-binding</keyword>
<dbReference type="Gene3D" id="3.10.520.10">
    <property type="entry name" value="ApbE-like domains"/>
    <property type="match status" value="1"/>
</dbReference>
<reference evidence="13 14" key="2">
    <citation type="submission" date="2024-02" db="EMBL/GenBank/DDBJ databases">
        <title>The Genome Sequence of Enterococcus diestrammenae JM9A.</title>
        <authorList>
            <person name="Earl A."/>
            <person name="Manson A."/>
            <person name="Gilmore M."/>
            <person name="Sanders J."/>
            <person name="Shea T."/>
            <person name="Howe W."/>
            <person name="Livny J."/>
            <person name="Cuomo C."/>
            <person name="Neafsey D."/>
            <person name="Birren B."/>
        </authorList>
    </citation>
    <scope>NUCLEOTIDE SEQUENCE [LARGE SCALE GENOMIC DNA]</scope>
    <source>
        <strain evidence="13 14">JM9A</strain>
    </source>
</reference>
<evidence type="ECO:0000313" key="14">
    <source>
        <dbReference type="Proteomes" id="UP001429357"/>
    </source>
</evidence>
<evidence type="ECO:0000256" key="5">
    <source>
        <dbReference type="ARBA" id="ARBA00022679"/>
    </source>
</evidence>
<dbReference type="InterPro" id="IPR024932">
    <property type="entry name" value="ApbE"/>
</dbReference>
<evidence type="ECO:0000256" key="7">
    <source>
        <dbReference type="ARBA" id="ARBA00022827"/>
    </source>
</evidence>
<dbReference type="RefSeq" id="WP_202625840.1">
    <property type="nucleotide sequence ID" value="NZ_MAEI02000001.1"/>
</dbReference>
<keyword evidence="4 11" id="KW-0285">Flavoprotein</keyword>
<evidence type="ECO:0000313" key="13">
    <source>
        <dbReference type="EMBL" id="MEO1780767.1"/>
    </source>
</evidence>
<sequence>MKRRVRKYLPWLTVAMMMILVLAGCGKKAEKVKLREDPYAQEKFLMGTYVRIRVYDDGKESALEPAFDRIKELADKITINQKGSEIDAINAKAGVEPVKVSDDIYYLLKTAYNYSKETDEAFNMTIGDITQLWRIGFDDARKPEQAEIDEALKHIDFEKVDFDDQAQTVYLEDKDALIDLGAIAKGYITDEAVKVLKSQGVTCAVVDLGGNVFVMGNSFRGQNEPWNVGIQDPNQARGTVVGTIKETNKTVVTSGIYERFLEVDGVKYHHLFNSKTGYPFDNDIAGVSIVTNKSIDGDALSTSVFAMGTKKGLEFVEAMDDGTQAIFVTKEDKVYITKGLEDNFVIGKDSGYTMGDRSELTK</sequence>
<evidence type="ECO:0000256" key="9">
    <source>
        <dbReference type="ARBA" id="ARBA00031306"/>
    </source>
</evidence>
<gene>
    <name evidence="13" type="ORF">BAU18_000318</name>
</gene>
<evidence type="ECO:0000256" key="4">
    <source>
        <dbReference type="ARBA" id="ARBA00022630"/>
    </source>
</evidence>
<dbReference type="Proteomes" id="UP001429357">
    <property type="component" value="Unassembled WGS sequence"/>
</dbReference>
<dbReference type="EC" id="2.7.1.180" evidence="2 11"/>
<organism evidence="13 14">
    <name type="scientific">Enterococcus diestrammenae</name>
    <dbReference type="NCBI Taxonomy" id="1155073"/>
    <lineage>
        <taxon>Bacteria</taxon>
        <taxon>Bacillati</taxon>
        <taxon>Bacillota</taxon>
        <taxon>Bacilli</taxon>
        <taxon>Lactobacillales</taxon>
        <taxon>Enterococcaceae</taxon>
        <taxon>Enterococcus</taxon>
    </lineage>
</organism>
<keyword evidence="8 11" id="KW-0460">Magnesium</keyword>
<evidence type="ECO:0000256" key="1">
    <source>
        <dbReference type="ARBA" id="ARBA00001946"/>
    </source>
</evidence>
<keyword evidence="7 11" id="KW-0274">FAD</keyword>
<dbReference type="PANTHER" id="PTHR30040">
    <property type="entry name" value="THIAMINE BIOSYNTHESIS LIPOPROTEIN APBE"/>
    <property type="match status" value="1"/>
</dbReference>
<keyword evidence="5 11" id="KW-0808">Transferase</keyword>
<comment type="subcellular location">
    <subcellularLocation>
        <location evidence="12">Cell inner membrane</location>
        <topology evidence="12">Lipid-anchor</topology>
        <orientation evidence="12">Periplasmic side</orientation>
    </subcellularLocation>
</comment>